<accession>A0AA38SS79</accession>
<keyword evidence="2 4" id="KW-0479">Metal-binding</keyword>
<dbReference type="InterPro" id="IPR044861">
    <property type="entry name" value="IPNS-like_FE2OG_OXY"/>
</dbReference>
<dbReference type="AlphaFoldDB" id="A0AA38SS79"/>
<evidence type="ECO:0000256" key="3">
    <source>
        <dbReference type="ARBA" id="ARBA00023004"/>
    </source>
</evidence>
<proteinExistence type="inferred from homology"/>
<evidence type="ECO:0000259" key="5">
    <source>
        <dbReference type="PROSITE" id="PS51471"/>
    </source>
</evidence>
<dbReference type="GO" id="GO:0016705">
    <property type="term" value="F:oxidoreductase activity, acting on paired donors, with incorporation or reduction of molecular oxygen"/>
    <property type="evidence" value="ECO:0007669"/>
    <property type="project" value="UniProtKB-ARBA"/>
</dbReference>
<dbReference type="PROSITE" id="PS51471">
    <property type="entry name" value="FE2OG_OXY"/>
    <property type="match status" value="1"/>
</dbReference>
<comment type="similarity">
    <text evidence="1 4">Belongs to the iron/ascorbate-dependent oxidoreductase family.</text>
</comment>
<evidence type="ECO:0000256" key="1">
    <source>
        <dbReference type="ARBA" id="ARBA00008056"/>
    </source>
</evidence>
<dbReference type="Pfam" id="PF14226">
    <property type="entry name" value="DIOX_N"/>
    <property type="match status" value="1"/>
</dbReference>
<dbReference type="InterPro" id="IPR026992">
    <property type="entry name" value="DIOX_N"/>
</dbReference>
<feature type="domain" description="Fe2OG dioxygenase" evidence="5">
    <location>
        <begin position="191"/>
        <end position="290"/>
    </location>
</feature>
<keyword evidence="3 4" id="KW-0408">Iron</keyword>
<dbReference type="PANTHER" id="PTHR47991">
    <property type="entry name" value="OXOGLUTARATE/IRON-DEPENDENT DIOXYGENASE"/>
    <property type="match status" value="1"/>
</dbReference>
<keyword evidence="7" id="KW-1185">Reference proteome</keyword>
<dbReference type="EMBL" id="JARYMX010000005">
    <property type="protein sequence ID" value="KAJ9547889.1"/>
    <property type="molecule type" value="Genomic_DNA"/>
</dbReference>
<dbReference type="Gene3D" id="2.60.120.330">
    <property type="entry name" value="B-lactam Antibiotic, Isopenicillin N Synthase, Chain"/>
    <property type="match status" value="1"/>
</dbReference>
<protein>
    <recommendedName>
        <fullName evidence="5">Fe2OG dioxygenase domain-containing protein</fullName>
    </recommendedName>
</protein>
<gene>
    <name evidence="6" type="ORF">OSB04_020432</name>
</gene>
<sequence>MENLVSSWCNSVKSVPKDYVFPVDARPGDQIVPILTNCPVIDLEKAVSGDRNDVIRQVLQASQDCGLFQVINHGVSEDLIKDTMGIVKEFFDMPNEEKASLYSLDLRKSCRLYTSSFEYAKEPIHLWRDVLKHLCHPLEEWVDLWPQRPSKYRDVVGEYSVELRNLSLKILEMIREGLELEPGYFRDELTNVQTLLLSHYPPCPDPSLTLGIVKHSDPYIITTLYQGNMCGLQVMKDGQWAGVEPIANAFVVNVGQLLKVISNGKLESVEHRVVTNSKEPRYTIASFIGTHSNTVIEPAKALLEKDGGPVYRAFTYKDFLQANREQRGDGEATLKVFKIKG</sequence>
<dbReference type="Pfam" id="PF03171">
    <property type="entry name" value="2OG-FeII_Oxy"/>
    <property type="match status" value="1"/>
</dbReference>
<evidence type="ECO:0000256" key="4">
    <source>
        <dbReference type="RuleBase" id="RU003682"/>
    </source>
</evidence>
<evidence type="ECO:0000313" key="6">
    <source>
        <dbReference type="EMBL" id="KAJ9547889.1"/>
    </source>
</evidence>
<organism evidence="6 7">
    <name type="scientific">Centaurea solstitialis</name>
    <name type="common">yellow star-thistle</name>
    <dbReference type="NCBI Taxonomy" id="347529"/>
    <lineage>
        <taxon>Eukaryota</taxon>
        <taxon>Viridiplantae</taxon>
        <taxon>Streptophyta</taxon>
        <taxon>Embryophyta</taxon>
        <taxon>Tracheophyta</taxon>
        <taxon>Spermatophyta</taxon>
        <taxon>Magnoliopsida</taxon>
        <taxon>eudicotyledons</taxon>
        <taxon>Gunneridae</taxon>
        <taxon>Pentapetalae</taxon>
        <taxon>asterids</taxon>
        <taxon>campanulids</taxon>
        <taxon>Asterales</taxon>
        <taxon>Asteraceae</taxon>
        <taxon>Carduoideae</taxon>
        <taxon>Cardueae</taxon>
        <taxon>Centaureinae</taxon>
        <taxon>Centaurea</taxon>
    </lineage>
</organism>
<keyword evidence="4" id="KW-0560">Oxidoreductase</keyword>
<comment type="caution">
    <text evidence="6">The sequence shown here is derived from an EMBL/GenBank/DDBJ whole genome shotgun (WGS) entry which is preliminary data.</text>
</comment>
<dbReference type="InterPro" id="IPR005123">
    <property type="entry name" value="Oxoglu/Fe-dep_dioxygenase_dom"/>
</dbReference>
<evidence type="ECO:0000256" key="2">
    <source>
        <dbReference type="ARBA" id="ARBA00022723"/>
    </source>
</evidence>
<name>A0AA38SS79_9ASTR</name>
<dbReference type="Proteomes" id="UP001172457">
    <property type="component" value="Chromosome 5"/>
</dbReference>
<dbReference type="InterPro" id="IPR050295">
    <property type="entry name" value="Plant_2OG-oxidoreductases"/>
</dbReference>
<dbReference type="SUPFAM" id="SSF51197">
    <property type="entry name" value="Clavaminate synthase-like"/>
    <property type="match status" value="1"/>
</dbReference>
<dbReference type="GO" id="GO:0046872">
    <property type="term" value="F:metal ion binding"/>
    <property type="evidence" value="ECO:0007669"/>
    <property type="project" value="UniProtKB-KW"/>
</dbReference>
<reference evidence="6" key="1">
    <citation type="submission" date="2023-03" db="EMBL/GenBank/DDBJ databases">
        <title>Chromosome-scale reference genome and RAD-based genetic map of yellow starthistle (Centaurea solstitialis) reveal putative structural variation and QTLs associated with invader traits.</title>
        <authorList>
            <person name="Reatini B."/>
            <person name="Cang F.A."/>
            <person name="Jiang Q."/>
            <person name="Mckibben M.T.W."/>
            <person name="Barker M.S."/>
            <person name="Rieseberg L.H."/>
            <person name="Dlugosch K.M."/>
        </authorList>
    </citation>
    <scope>NUCLEOTIDE SEQUENCE</scope>
    <source>
        <strain evidence="6">CAN-66</strain>
        <tissue evidence="6">Leaf</tissue>
    </source>
</reference>
<evidence type="ECO:0000313" key="7">
    <source>
        <dbReference type="Proteomes" id="UP001172457"/>
    </source>
</evidence>
<dbReference type="InterPro" id="IPR027443">
    <property type="entry name" value="IPNS-like_sf"/>
</dbReference>